<sequence>MEYRLSVEIYPAGKHLQEKKKELPIISKEEIRQISLETPLPLDEKELELFLKYHHEIRALVYFEDLPNYIVLDTQWLADAFKCIVTADKFRPGQGRRLGTKAWADLNDKGLLHSQVLEYIIKTNKHIFKFEKELNDYILNIMEKFDIIIRPNKSDAAEDSPKYYVPCMVKTRPELINIYEMFKVANDNKSAWLCFEFNFLPQHLINHLIASLSREYEKLQNILTVTKRKLLFSKVSLCLSINRNKQDYKKCL</sequence>
<keyword evidence="4" id="KW-1185">Reference proteome</keyword>
<keyword evidence="1" id="KW-0677">Repeat</keyword>
<organism evidence="3 4">
    <name type="scientific">Mytilus edulis</name>
    <name type="common">Blue mussel</name>
    <dbReference type="NCBI Taxonomy" id="6550"/>
    <lineage>
        <taxon>Eukaryota</taxon>
        <taxon>Metazoa</taxon>
        <taxon>Spiralia</taxon>
        <taxon>Lophotrochozoa</taxon>
        <taxon>Mollusca</taxon>
        <taxon>Bivalvia</taxon>
        <taxon>Autobranchia</taxon>
        <taxon>Pteriomorphia</taxon>
        <taxon>Mytilida</taxon>
        <taxon>Mytiloidea</taxon>
        <taxon>Mytilidae</taxon>
        <taxon>Mytilinae</taxon>
        <taxon>Mytilus</taxon>
    </lineage>
</organism>
<reference evidence="3" key="1">
    <citation type="submission" date="2021-03" db="EMBL/GenBank/DDBJ databases">
        <authorList>
            <person name="Bekaert M."/>
        </authorList>
    </citation>
    <scope>NUCLEOTIDE SEQUENCE</scope>
</reference>
<dbReference type="OrthoDB" id="5962960at2759"/>
<evidence type="ECO:0000259" key="2">
    <source>
        <dbReference type="Pfam" id="PF16095"/>
    </source>
</evidence>
<evidence type="ECO:0000256" key="1">
    <source>
        <dbReference type="ARBA" id="ARBA00022737"/>
    </source>
</evidence>
<evidence type="ECO:0000313" key="3">
    <source>
        <dbReference type="EMBL" id="CAG2236361.1"/>
    </source>
</evidence>
<dbReference type="AlphaFoldDB" id="A0A8S3TS43"/>
<dbReference type="Proteomes" id="UP000683360">
    <property type="component" value="Unassembled WGS sequence"/>
</dbReference>
<feature type="domain" description="COR" evidence="2">
    <location>
        <begin position="14"/>
        <end position="167"/>
    </location>
</feature>
<dbReference type="EMBL" id="CAJPWZ010002352">
    <property type="protein sequence ID" value="CAG2236361.1"/>
    <property type="molecule type" value="Genomic_DNA"/>
</dbReference>
<gene>
    <name evidence="3" type="ORF">MEDL_48904</name>
</gene>
<dbReference type="InterPro" id="IPR032171">
    <property type="entry name" value="COR-A"/>
</dbReference>
<dbReference type="Pfam" id="PF16095">
    <property type="entry name" value="COR-A"/>
    <property type="match status" value="1"/>
</dbReference>
<comment type="caution">
    <text evidence="3">The sequence shown here is derived from an EMBL/GenBank/DDBJ whole genome shotgun (WGS) entry which is preliminary data.</text>
</comment>
<evidence type="ECO:0000313" key="4">
    <source>
        <dbReference type="Proteomes" id="UP000683360"/>
    </source>
</evidence>
<protein>
    <recommendedName>
        <fullName evidence="2">COR domain-containing protein</fullName>
    </recommendedName>
</protein>
<accession>A0A8S3TS43</accession>
<proteinExistence type="predicted"/>
<name>A0A8S3TS43_MYTED</name>